<comment type="caution">
    <text evidence="2">The sequence shown here is derived from an EMBL/GenBank/DDBJ whole genome shotgun (WGS) entry which is preliminary data.</text>
</comment>
<sequence>MELVFDMVSAPQPITGSGASKTFRLAGGIIGRSESCDWVLPDRNRVVSGKHALVTFDNGAFYLTDTSSNGIHLKESGMPMARGEPVRIEHGNVFCIGDYEIRARLLQNPAEFETGLQHSQATGSIIPDDAFLDLDPLNALDQQERRQYQDDDLSLASPVETALPQPHDYARIDMESLPVPELVAPPAPAPAEPPPAPRETMPDGFWSRYSQALGVSLDGLPDTQREELALTAAALLRQCVGNLHQSLKTRSELKTELRLAQTTVQTSGNNPLKHAADGSEALNLMLRGKEPGQLPPNHAVARAFRDLQAHQVALSAASRAALKGMLEHLSPEQLSLRFERENKGLLNTNGARWKAYARLHHAIQSEEDWSKRLFARDFANAYEEQIRLIATLNMDIQG</sequence>
<accession>A0ABQ2CRH2</accession>
<gene>
    <name evidence="2" type="ORF">GCM10009083_19690</name>
</gene>
<dbReference type="SUPFAM" id="SSF49879">
    <property type="entry name" value="SMAD/FHA domain"/>
    <property type="match status" value="1"/>
</dbReference>
<dbReference type="InterPro" id="IPR046883">
    <property type="entry name" value="T6SS_FHA_C"/>
</dbReference>
<organism evidence="2 3">
    <name type="scientific">Halopseudomonas pertucinogena</name>
    <dbReference type="NCBI Taxonomy" id="86175"/>
    <lineage>
        <taxon>Bacteria</taxon>
        <taxon>Pseudomonadati</taxon>
        <taxon>Pseudomonadota</taxon>
        <taxon>Gammaproteobacteria</taxon>
        <taxon>Pseudomonadales</taxon>
        <taxon>Pseudomonadaceae</taxon>
        <taxon>Halopseudomonas</taxon>
    </lineage>
</organism>
<dbReference type="PROSITE" id="PS50006">
    <property type="entry name" value="FHA_DOMAIN"/>
    <property type="match status" value="1"/>
</dbReference>
<dbReference type="Pfam" id="PF00498">
    <property type="entry name" value="FHA"/>
    <property type="match status" value="1"/>
</dbReference>
<protein>
    <submittedName>
        <fullName evidence="2">Phosphopeptide-binding protein</fullName>
    </submittedName>
</protein>
<dbReference type="InterPro" id="IPR008984">
    <property type="entry name" value="SMAD_FHA_dom_sf"/>
</dbReference>
<reference evidence="3" key="1">
    <citation type="journal article" date="2019" name="Int. J. Syst. Evol. Microbiol.">
        <title>The Global Catalogue of Microorganisms (GCM) 10K type strain sequencing project: providing services to taxonomists for standard genome sequencing and annotation.</title>
        <authorList>
            <consortium name="The Broad Institute Genomics Platform"/>
            <consortium name="The Broad Institute Genome Sequencing Center for Infectious Disease"/>
            <person name="Wu L."/>
            <person name="Ma J."/>
        </authorList>
    </citation>
    <scope>NUCLEOTIDE SEQUENCE [LARGE SCALE GENOMIC DNA]</scope>
    <source>
        <strain evidence="3">JCM 11590</strain>
    </source>
</reference>
<proteinExistence type="predicted"/>
<dbReference type="RefSeq" id="WP_188636469.1">
    <property type="nucleotide sequence ID" value="NZ_BMNN01000004.1"/>
</dbReference>
<dbReference type="NCBIfam" id="TIGR03354">
    <property type="entry name" value="VI_FHA"/>
    <property type="match status" value="1"/>
</dbReference>
<evidence type="ECO:0000313" key="3">
    <source>
        <dbReference type="Proteomes" id="UP000633263"/>
    </source>
</evidence>
<dbReference type="InterPro" id="IPR017735">
    <property type="entry name" value="T6SS_FHA"/>
</dbReference>
<dbReference type="Pfam" id="PF20232">
    <property type="entry name" value="T6SS_FHA_C"/>
    <property type="match status" value="1"/>
</dbReference>
<dbReference type="Proteomes" id="UP000633263">
    <property type="component" value="Unassembled WGS sequence"/>
</dbReference>
<dbReference type="CDD" id="cd00060">
    <property type="entry name" value="FHA"/>
    <property type="match status" value="1"/>
</dbReference>
<dbReference type="Gene3D" id="2.60.200.20">
    <property type="match status" value="1"/>
</dbReference>
<name>A0ABQ2CRH2_9GAMM</name>
<dbReference type="EMBL" id="BMNN01000004">
    <property type="protein sequence ID" value="GGJ02899.1"/>
    <property type="molecule type" value="Genomic_DNA"/>
</dbReference>
<evidence type="ECO:0000313" key="2">
    <source>
        <dbReference type="EMBL" id="GGJ02899.1"/>
    </source>
</evidence>
<evidence type="ECO:0000259" key="1">
    <source>
        <dbReference type="PROSITE" id="PS50006"/>
    </source>
</evidence>
<feature type="domain" description="FHA" evidence="1">
    <location>
        <begin position="28"/>
        <end position="78"/>
    </location>
</feature>
<dbReference type="SMART" id="SM00240">
    <property type="entry name" value="FHA"/>
    <property type="match status" value="1"/>
</dbReference>
<keyword evidence="3" id="KW-1185">Reference proteome</keyword>
<dbReference type="InterPro" id="IPR000253">
    <property type="entry name" value="FHA_dom"/>
</dbReference>